<gene>
    <name evidence="1" type="ORF">POCTA_138.1.T0240320</name>
</gene>
<organism evidence="1 2">
    <name type="scientific">Paramecium octaurelia</name>
    <dbReference type="NCBI Taxonomy" id="43137"/>
    <lineage>
        <taxon>Eukaryota</taxon>
        <taxon>Sar</taxon>
        <taxon>Alveolata</taxon>
        <taxon>Ciliophora</taxon>
        <taxon>Intramacronucleata</taxon>
        <taxon>Oligohymenophorea</taxon>
        <taxon>Peniculida</taxon>
        <taxon>Parameciidae</taxon>
        <taxon>Paramecium</taxon>
    </lineage>
</organism>
<accession>A0A8S1TFV1</accession>
<name>A0A8S1TFV1_PAROT</name>
<dbReference type="OrthoDB" id="299038at2759"/>
<reference evidence="1" key="1">
    <citation type="submission" date="2021-01" db="EMBL/GenBank/DDBJ databases">
        <authorList>
            <consortium name="Genoscope - CEA"/>
            <person name="William W."/>
        </authorList>
    </citation>
    <scope>NUCLEOTIDE SEQUENCE</scope>
</reference>
<dbReference type="AlphaFoldDB" id="A0A8S1TFV1"/>
<proteinExistence type="predicted"/>
<dbReference type="OMA" id="HEKHHRQ"/>
<sequence length="729" mass="86354">MHLTKNSSLSEIEEIIAYSQSNLQILLNMEAFMKYLRASDPFAIDFLSRNVKQIFDILFVDYEKVQTEYLSIYSDLITKIFEIIDTKLEPIMKQIEINWEVIFDLRWRKAVPDTQWGMAHKFLELMKERDKKFVIDQFQRPNFLVSFLPFIHVNSVAQIVIIFYEFGFNQQQLDFLKAGFVIFQNFDSCSAINFTYIVHEIMIRNLNDAQVSYVLKGEIQKKMLSIIVRDEINHITKKNAAHILSLVSNYYSMSMQNIQLEEPETQEIIQNFRNTEFFQSFEVQIIGLALKQSLLHQTKVGLLNIKLVEIVDNLVRITDIQLWERVEKTNIMELIFSLMHKFNKSDIFISYVSNMVQFIFDRALNDYHPYWASKLILKNKIHEKHHRQIDNQIYQFEQKLSLKLIKDGDFLPYFDYLKQIEEQLMVSHNWRTLKVYQMKQEERHKNKLGEDPSSPYIEEKFIVSALEVEENKYLDEDGIDEQSNNIFINCQSNSTPKQNCLQITQNKFETIPILNVDSESNSESYISESEESKEKKNIWDKSDEIQCNTLNEFEKVLKDMGYSTNYSNKLSYSDPLDNKEMKDRALSLSFNKVKQENTAMNNSLNHECDIPPQVPQRRSSLQPVSNVKKLNKDFEEFHIDFLNNQKILKTNDNHILKVDEIDLQKDSPQKLMQVVFQKQNNEIVFKTKLVEKPNSEKSLGKKIEKVEDIRFRQIQEKDLHFLEFLNNQE</sequence>
<evidence type="ECO:0000313" key="2">
    <source>
        <dbReference type="Proteomes" id="UP000683925"/>
    </source>
</evidence>
<dbReference type="EMBL" id="CAJJDP010000024">
    <property type="protein sequence ID" value="CAD8151150.1"/>
    <property type="molecule type" value="Genomic_DNA"/>
</dbReference>
<dbReference type="Proteomes" id="UP000683925">
    <property type="component" value="Unassembled WGS sequence"/>
</dbReference>
<protein>
    <submittedName>
        <fullName evidence="1">Uncharacterized protein</fullName>
    </submittedName>
</protein>
<evidence type="ECO:0000313" key="1">
    <source>
        <dbReference type="EMBL" id="CAD8151150.1"/>
    </source>
</evidence>
<keyword evidence="2" id="KW-1185">Reference proteome</keyword>
<comment type="caution">
    <text evidence="1">The sequence shown here is derived from an EMBL/GenBank/DDBJ whole genome shotgun (WGS) entry which is preliminary data.</text>
</comment>